<evidence type="ECO:0000256" key="6">
    <source>
        <dbReference type="ARBA" id="ARBA00023002"/>
    </source>
</evidence>
<dbReference type="CDD" id="cd02801">
    <property type="entry name" value="DUS_like_FMN"/>
    <property type="match status" value="1"/>
</dbReference>
<protein>
    <submittedName>
        <fullName evidence="13">tRNA-dihydrouridine(20) synthase [NAD(P)+]</fullName>
    </submittedName>
</protein>
<comment type="caution">
    <text evidence="13">The sequence shown here is derived from an EMBL/GenBank/DDBJ whole genome shotgun (WGS) entry which is preliminary data.</text>
</comment>
<evidence type="ECO:0000256" key="2">
    <source>
        <dbReference type="ARBA" id="ARBA00022630"/>
    </source>
</evidence>
<dbReference type="SUPFAM" id="SSF51395">
    <property type="entry name" value="FMN-linked oxidoreductases"/>
    <property type="match status" value="1"/>
</dbReference>
<dbReference type="Gene3D" id="3.50.4.10">
    <property type="entry name" value="Hepatocyte Growth Factor"/>
    <property type="match status" value="1"/>
</dbReference>
<dbReference type="EMBL" id="JPOX01000008">
    <property type="protein sequence ID" value="KFX49994.1"/>
    <property type="molecule type" value="Genomic_DNA"/>
</dbReference>
<comment type="cofactor">
    <cofactor evidence="1">
        <name>FMN</name>
        <dbReference type="ChEBI" id="CHEBI:58210"/>
    </cofactor>
</comment>
<comment type="function">
    <text evidence="7">Catalyzes the synthesis of dihydrouridine, a modified base found in the D-loop of most tRNAs. Specifically modifies U47 in cytoplasmic tRNAs. Catalyzes the synthesis of dihydrouridine in some mRNAs, thereby affecting their translation.</text>
</comment>
<evidence type="ECO:0000256" key="1">
    <source>
        <dbReference type="ARBA" id="ARBA00001917"/>
    </source>
</evidence>
<dbReference type="Pfam" id="PF01207">
    <property type="entry name" value="Dus"/>
    <property type="match status" value="1"/>
</dbReference>
<evidence type="ECO:0000256" key="5">
    <source>
        <dbReference type="ARBA" id="ARBA00022694"/>
    </source>
</evidence>
<keyword evidence="11" id="KW-1133">Transmembrane helix</keyword>
<evidence type="ECO:0000256" key="9">
    <source>
        <dbReference type="ARBA" id="ARBA00049447"/>
    </source>
</evidence>
<keyword evidence="11" id="KW-0472">Membrane</keyword>
<dbReference type="InterPro" id="IPR035587">
    <property type="entry name" value="DUS-like_FMN-bd"/>
</dbReference>
<keyword evidence="6" id="KW-0560">Oxidoreductase</keyword>
<dbReference type="InterPro" id="IPR018517">
    <property type="entry name" value="tRNA_hU_synthase_CS"/>
</dbReference>
<feature type="compositionally biased region" description="Low complexity" evidence="10">
    <location>
        <begin position="779"/>
        <end position="790"/>
    </location>
</feature>
<evidence type="ECO:0000259" key="12">
    <source>
        <dbReference type="Pfam" id="PF01207"/>
    </source>
</evidence>
<feature type="compositionally biased region" description="Polar residues" evidence="10">
    <location>
        <begin position="822"/>
        <end position="835"/>
    </location>
</feature>
<comment type="catalytic activity">
    <reaction evidence="8">
        <text>a 5,6-dihydrouridine in mRNA + NAD(+) = a uridine in mRNA + NADH + H(+)</text>
        <dbReference type="Rhea" id="RHEA:69851"/>
        <dbReference type="Rhea" id="RHEA-COMP:14658"/>
        <dbReference type="Rhea" id="RHEA-COMP:17789"/>
        <dbReference type="ChEBI" id="CHEBI:15378"/>
        <dbReference type="ChEBI" id="CHEBI:57540"/>
        <dbReference type="ChEBI" id="CHEBI:57945"/>
        <dbReference type="ChEBI" id="CHEBI:65315"/>
        <dbReference type="ChEBI" id="CHEBI:74443"/>
    </reaction>
    <physiologicalReaction direction="right-to-left" evidence="8">
        <dbReference type="Rhea" id="RHEA:69853"/>
    </physiologicalReaction>
</comment>
<keyword evidence="11" id="KW-0812">Transmembrane</keyword>
<feature type="domain" description="DUS-like FMN-binding" evidence="12">
    <location>
        <begin position="420"/>
        <end position="721"/>
    </location>
</feature>
<accession>A0A093VJ55</accession>
<evidence type="ECO:0000256" key="11">
    <source>
        <dbReference type="SAM" id="Phobius"/>
    </source>
</evidence>
<dbReference type="Gene3D" id="3.20.20.70">
    <property type="entry name" value="Aldolase class I"/>
    <property type="match status" value="1"/>
</dbReference>
<dbReference type="eggNOG" id="KOG2334">
    <property type="taxonomic scope" value="Eukaryota"/>
</dbReference>
<keyword evidence="3" id="KW-0288">FMN</keyword>
<keyword evidence="5" id="KW-0819">tRNA processing</keyword>
<name>A0A093VJ55_TALMA</name>
<keyword evidence="2" id="KW-0285">Flavoprotein</keyword>
<evidence type="ECO:0000256" key="4">
    <source>
        <dbReference type="ARBA" id="ARBA00022664"/>
    </source>
</evidence>
<dbReference type="GO" id="GO:0005737">
    <property type="term" value="C:cytoplasm"/>
    <property type="evidence" value="ECO:0007669"/>
    <property type="project" value="TreeGrafter"/>
</dbReference>
<sequence length="835" mass="89863">MKRKIIETEANTMLSYFKQPSLASRGPSSGCPSGTYTTPNGLQFNTYCGIDLLAAEVGNTTEASISDCMDQCSCTSGSDNANVNSAIAYANHLLALDGTCPYQNNSVIETSEGTPFHIVCDRDMAGWGDYFPWGLNYRPHTDTMSECMELCAHAHPLCLGVSWNSDLSEGYGNCYLKNSQNGTLTSETVHTHSGLVNLPSIDACDPNTDAQQISSNGKTFNVTCFEGRLGSSNITSVYSANITECINECATHNGTDSCLAVFYDNSFADGFDNCYLLNATGTETAPLNSTYAELVSSDNSSADSSSSNSSSNKSWIAGPVVGAVAALIIVALGFLWWKRRTGRQQDVKFAPIELDQSPSPVKAVDVSEMPPDHHITEMDGTVKIQSYNDMLNHLRRMMTGFPRVPIPANGVDYRGKIALAPMVRSGELPSRLIALKYGADLVWGPETIDKAIMGAERRVNPRNNTIEFTRIPSNSSKGVDPKESVIYRIDPENEKGKLIFQIGTASPELAVQAAKVVAGDVAGIDVNSGCPKPFSTSGGMGAALLRTPDKLVSILEALVREVGTPYKIGISVKIRLFSDPEETKALVTRLVATGITGLTIHCRTTPMRPRERAIREQLSMIATVCREAGVACVMNGDVTSRDQALELMKEYNVDGAMIATSAEANSSCFRSEADGGLLPWRDVVREYVKEAIRVENRFGNTKYLLNMMIKAKDKASGQAKQSKNYVDICQFLEFDELLPAAMEVDKILGLESKGISEGIEKETKPSAVQNAIENNESAKAAGASGCSKKPSNVHSGPGPIRTNSARASVPKAPETEIDLSAQAPSTRQQNASVAV</sequence>
<dbReference type="PANTHER" id="PTHR45936:SF1">
    <property type="entry name" value="TRNA-DIHYDROURIDINE(20) SYNTHASE [NAD(P)+]-LIKE"/>
    <property type="match status" value="1"/>
</dbReference>
<dbReference type="GO" id="GO:0017150">
    <property type="term" value="F:tRNA dihydrouridine synthase activity"/>
    <property type="evidence" value="ECO:0007669"/>
    <property type="project" value="InterPro"/>
</dbReference>
<dbReference type="AlphaFoldDB" id="A0A093VJ55"/>
<evidence type="ECO:0000313" key="13">
    <source>
        <dbReference type="EMBL" id="KFX49994.1"/>
    </source>
</evidence>
<dbReference type="PROSITE" id="PS01136">
    <property type="entry name" value="UPF0034"/>
    <property type="match status" value="1"/>
</dbReference>
<reference evidence="13" key="1">
    <citation type="journal article" date="2014" name="PLoS Genet.">
        <title>Signature Gene Expression Reveals Novel Clues to the Molecular Mechanisms of Dimorphic Transition in Penicillium marneffei.</title>
        <authorList>
            <person name="Yang E."/>
            <person name="Wang G."/>
            <person name="Cai J."/>
            <person name="Woo P.C."/>
            <person name="Lau S.K."/>
            <person name="Yuen K.-Y."/>
            <person name="Chow W.-N."/>
            <person name="Lin X."/>
        </authorList>
    </citation>
    <scope>NUCLEOTIDE SEQUENCE [LARGE SCALE GENOMIC DNA]</scope>
    <source>
        <strain evidence="13">PM1</strain>
    </source>
</reference>
<organism evidence="13">
    <name type="scientific">Talaromyces marneffei PM1</name>
    <dbReference type="NCBI Taxonomy" id="1077442"/>
    <lineage>
        <taxon>Eukaryota</taxon>
        <taxon>Fungi</taxon>
        <taxon>Dikarya</taxon>
        <taxon>Ascomycota</taxon>
        <taxon>Pezizomycotina</taxon>
        <taxon>Eurotiomycetes</taxon>
        <taxon>Eurotiomycetidae</taxon>
        <taxon>Eurotiales</taxon>
        <taxon>Trichocomaceae</taxon>
        <taxon>Talaromyces</taxon>
        <taxon>Talaromyces sect. Talaromyces</taxon>
    </lineage>
</organism>
<evidence type="ECO:0000256" key="7">
    <source>
        <dbReference type="ARBA" id="ARBA00045934"/>
    </source>
</evidence>
<feature type="region of interest" description="Disordered" evidence="10">
    <location>
        <begin position="779"/>
        <end position="835"/>
    </location>
</feature>
<proteinExistence type="predicted"/>
<dbReference type="InterPro" id="IPR052582">
    <property type="entry name" value="tRNA-DUS-like"/>
</dbReference>
<feature type="transmembrane region" description="Helical" evidence="11">
    <location>
        <begin position="315"/>
        <end position="337"/>
    </location>
</feature>
<dbReference type="HOGENOM" id="CLU_356465_0_0_1"/>
<keyword evidence="4" id="KW-0507">mRNA processing</keyword>
<dbReference type="GO" id="GO:0050660">
    <property type="term" value="F:flavin adenine dinucleotide binding"/>
    <property type="evidence" value="ECO:0007669"/>
    <property type="project" value="InterPro"/>
</dbReference>
<evidence type="ECO:0000256" key="8">
    <source>
        <dbReference type="ARBA" id="ARBA00048342"/>
    </source>
</evidence>
<dbReference type="GO" id="GO:0006397">
    <property type="term" value="P:mRNA processing"/>
    <property type="evidence" value="ECO:0007669"/>
    <property type="project" value="UniProtKB-KW"/>
</dbReference>
<evidence type="ECO:0000256" key="10">
    <source>
        <dbReference type="SAM" id="MobiDB-lite"/>
    </source>
</evidence>
<comment type="catalytic activity">
    <reaction evidence="9">
        <text>a 5,6-dihydrouridine in mRNA + NADP(+) = a uridine in mRNA + NADPH + H(+)</text>
        <dbReference type="Rhea" id="RHEA:69855"/>
        <dbReference type="Rhea" id="RHEA-COMP:14658"/>
        <dbReference type="Rhea" id="RHEA-COMP:17789"/>
        <dbReference type="ChEBI" id="CHEBI:15378"/>
        <dbReference type="ChEBI" id="CHEBI:57783"/>
        <dbReference type="ChEBI" id="CHEBI:58349"/>
        <dbReference type="ChEBI" id="CHEBI:65315"/>
        <dbReference type="ChEBI" id="CHEBI:74443"/>
    </reaction>
    <physiologicalReaction direction="right-to-left" evidence="9">
        <dbReference type="Rhea" id="RHEA:69857"/>
    </physiologicalReaction>
</comment>
<gene>
    <name evidence="13" type="ORF">GQ26_0081860</name>
</gene>
<dbReference type="PANTHER" id="PTHR45936">
    <property type="entry name" value="TRNA-DIHYDROURIDINE(20) SYNTHASE [NAD(P)+]-LIKE"/>
    <property type="match status" value="1"/>
</dbReference>
<evidence type="ECO:0000256" key="3">
    <source>
        <dbReference type="ARBA" id="ARBA00022643"/>
    </source>
</evidence>
<dbReference type="InterPro" id="IPR013785">
    <property type="entry name" value="Aldolase_TIM"/>
</dbReference>
<dbReference type="CDD" id="cd12087">
    <property type="entry name" value="TM_EGFR-like"/>
    <property type="match status" value="1"/>
</dbReference>